<accession>A0A7S0GUU9</accession>
<evidence type="ECO:0000313" key="1">
    <source>
        <dbReference type="EMBL" id="CAD8447200.1"/>
    </source>
</evidence>
<proteinExistence type="predicted"/>
<reference evidence="1" key="1">
    <citation type="submission" date="2021-01" db="EMBL/GenBank/DDBJ databases">
        <authorList>
            <person name="Corre E."/>
            <person name="Pelletier E."/>
            <person name="Niang G."/>
            <person name="Scheremetjew M."/>
            <person name="Finn R."/>
            <person name="Kale V."/>
            <person name="Holt S."/>
            <person name="Cochrane G."/>
            <person name="Meng A."/>
            <person name="Brown T."/>
            <person name="Cohen L."/>
        </authorList>
    </citation>
    <scope>NUCLEOTIDE SEQUENCE</scope>
    <source>
        <strain evidence="1">CCMP2058</strain>
    </source>
</reference>
<dbReference type="AlphaFoldDB" id="A0A7S0GUU9"/>
<organism evidence="1">
    <name type="scientific">Amorphochlora amoebiformis</name>
    <dbReference type="NCBI Taxonomy" id="1561963"/>
    <lineage>
        <taxon>Eukaryota</taxon>
        <taxon>Sar</taxon>
        <taxon>Rhizaria</taxon>
        <taxon>Cercozoa</taxon>
        <taxon>Chlorarachniophyceae</taxon>
        <taxon>Amorphochlora</taxon>
    </lineage>
</organism>
<name>A0A7S0GUU9_9EUKA</name>
<protein>
    <submittedName>
        <fullName evidence="1">Uncharacterized protein</fullName>
    </submittedName>
</protein>
<sequence length="243" mass="27370">MTRVMTRQMGAPGAQAAAVDIEKELLDFISKGVYHQLSQSVFSAVSSRVVGQILGKTEKDIQDKFNDQLVTTVSKYVVKDLSGLIPDDLNLFLLSNIAERIIPQLHRDLDLPIFQRISLGLTRVLPTIIHRALRTILTNSLSFALSHSLTSTLTLALSKENTHACEVCWKRGQMCELCSSSPQGSYYSIYYATYYADWFGKYYQEYYTASAKEVTDKQVKLVDAKNPELKEAWKKLETGLKDS</sequence>
<dbReference type="EMBL" id="HBEM01012893">
    <property type="protein sequence ID" value="CAD8447200.1"/>
    <property type="molecule type" value="Transcribed_RNA"/>
</dbReference>
<gene>
    <name evidence="1" type="ORF">LAMO00422_LOCUS8976</name>
</gene>